<accession>K0KXR8</accession>
<dbReference type="InterPro" id="IPR057982">
    <property type="entry name" value="TPR_NAA35"/>
</dbReference>
<sequence>MVSSAIASLDKISLDSKEEQEHKVDSHYTDITKVLFTQAQKLKTGSIIKSPHFSLFEGTHALEVTNNKLDSGLIKLTEEELKFDYKKGRSLNEVLQQSDAILRSVFVWLNNSSLPVTVFSNRYVEQLLVNYTKDVRNGLNSCKFYDSRYEKVDEMASLELQLVHKVLRSVVLGVLHFVRLCLTLGQAGVVYEEEDINTQNMNLDVLSLIGSDQVLKEIINSINFLSKHFPDSKDSTLITNILQILKKLIDLPFYLSIKIPRNSFGKNVNTEVLDSLLKNCQIMQQNIDYLNSLPELPGAFSVKIQKTLDNRSPTRDLVPPKQEDYSSLNLLLTDLQHIFYIKDRTSVLDLKNYTLNFANQTHHTISRAFFPLFLIRDDRTVLGVEQFSNFLLEDLISFSCCDSNILSTDNLIAKNKVIEFIDQVTIVYFEWFNTMNQNPCRQRTHLSRMIPMLDSLEASSETLELELENVFQIKDLLIDNTNEASALPITSWIHYQKLDVMLQVVLRGFELDVYKVWEYHSMYWYANYLVDHIEAILLRVVQCNNSKINSIKDMNKKLKKKTGEQKQKFKEKLQLKQDFILPKLIEANESIEKLILKNQIIRELCHLQIYNLNDLINRGFLKIPDFPFIKDDSQLYNLRMKPFSTVGSPITPKYDEYLNESKQINISKERSNELKKSVNEHLKQFLELIEQNDKSVGMQLNQNDWINWFKELQKSSIGIVLTSLTNQQVSNDSISDYRPIIVSTGFHRYFPIVKLEKK</sequence>
<keyword evidence="3" id="KW-0963">Cytoplasm</keyword>
<dbReference type="eggNOG" id="KOG2343">
    <property type="taxonomic scope" value="Eukaryota"/>
</dbReference>
<feature type="domain" description="NAA35-like TPR repeats" evidence="5">
    <location>
        <begin position="341"/>
        <end position="753"/>
    </location>
</feature>
<evidence type="ECO:0000313" key="6">
    <source>
        <dbReference type="EMBL" id="CCH46254.1"/>
    </source>
</evidence>
<dbReference type="Pfam" id="PF04112">
    <property type="entry name" value="Mak10"/>
    <property type="match status" value="1"/>
</dbReference>
<evidence type="ECO:0000256" key="1">
    <source>
        <dbReference type="ARBA" id="ARBA00004496"/>
    </source>
</evidence>
<gene>
    <name evidence="6" type="ORF">BN7_5846</name>
</gene>
<comment type="subcellular location">
    <subcellularLocation>
        <location evidence="1">Cytoplasm</location>
    </subcellularLocation>
</comment>
<proteinExistence type="inferred from homology"/>
<dbReference type="GO" id="GO:0031417">
    <property type="term" value="C:NatC complex"/>
    <property type="evidence" value="ECO:0007669"/>
    <property type="project" value="InterPro"/>
</dbReference>
<name>K0KXR8_WICCF</name>
<protein>
    <recommendedName>
        <fullName evidence="8">N-alpha-acetyltransferase, 35 NatC auxiliary subunit</fullName>
    </recommendedName>
</protein>
<evidence type="ECO:0000259" key="4">
    <source>
        <dbReference type="Pfam" id="PF04112"/>
    </source>
</evidence>
<dbReference type="InterPro" id="IPR057983">
    <property type="entry name" value="NAA35-like_N"/>
</dbReference>
<dbReference type="FunCoup" id="K0KXR8">
    <property type="interactions" value="634"/>
</dbReference>
<dbReference type="HOGENOM" id="CLU_022669_1_0_1"/>
<dbReference type="InterPro" id="IPR007244">
    <property type="entry name" value="Naa35_N"/>
</dbReference>
<comment type="caution">
    <text evidence="6">The sequence shown here is derived from an EMBL/GenBank/DDBJ whole genome shotgun (WGS) entry which is preliminary data.</text>
</comment>
<evidence type="ECO:0008006" key="8">
    <source>
        <dbReference type="Google" id="ProtNLM"/>
    </source>
</evidence>
<evidence type="ECO:0000259" key="5">
    <source>
        <dbReference type="Pfam" id="PF25789"/>
    </source>
</evidence>
<reference evidence="6 7" key="1">
    <citation type="journal article" date="2012" name="Eukaryot. Cell">
        <title>Draft genome sequence of Wickerhamomyces ciferrii NRRL Y-1031 F-60-10.</title>
        <authorList>
            <person name="Schneider J."/>
            <person name="Andrea H."/>
            <person name="Blom J."/>
            <person name="Jaenicke S."/>
            <person name="Ruckert C."/>
            <person name="Schorsch C."/>
            <person name="Szczepanowski R."/>
            <person name="Farwick M."/>
            <person name="Goesmann A."/>
            <person name="Puhler A."/>
            <person name="Schaffer S."/>
            <person name="Tauch A."/>
            <person name="Kohler T."/>
            <person name="Brinkrolf K."/>
        </authorList>
    </citation>
    <scope>NUCLEOTIDE SEQUENCE [LARGE SCALE GENOMIC DNA]</scope>
    <source>
        <strain evidence="7">ATCC 14091 / BCRC 22168 / CBS 111 / JCM 3599 / NBRC 0793 / NRRL Y-1031 F-60-10</strain>
    </source>
</reference>
<dbReference type="Pfam" id="PF25789">
    <property type="entry name" value="TPR_NAA35"/>
    <property type="match status" value="1"/>
</dbReference>
<feature type="domain" description="NAA35-like N-terminal" evidence="4">
    <location>
        <begin position="45"/>
        <end position="215"/>
    </location>
</feature>
<evidence type="ECO:0000313" key="7">
    <source>
        <dbReference type="Proteomes" id="UP000009328"/>
    </source>
</evidence>
<dbReference type="InParanoid" id="K0KXR8"/>
<dbReference type="Proteomes" id="UP000009328">
    <property type="component" value="Unassembled WGS sequence"/>
</dbReference>
<dbReference type="PANTHER" id="PTHR21373:SF0">
    <property type="entry name" value="N-ALPHA-ACETYLTRANSFERASE 35, NATC AUXILIARY SUBUNIT"/>
    <property type="match status" value="1"/>
</dbReference>
<comment type="similarity">
    <text evidence="2">Belongs to the MAK10 family.</text>
</comment>
<dbReference type="AlphaFoldDB" id="K0KXR8"/>
<dbReference type="PANTHER" id="PTHR21373">
    <property type="entry name" value="GLUCOSE REPRESSIBLE PROTEIN MAK10"/>
    <property type="match status" value="1"/>
</dbReference>
<dbReference type="STRING" id="1206466.K0KXR8"/>
<evidence type="ECO:0000256" key="2">
    <source>
        <dbReference type="ARBA" id="ARBA00006289"/>
    </source>
</evidence>
<evidence type="ECO:0000256" key="3">
    <source>
        <dbReference type="ARBA" id="ARBA00022490"/>
    </source>
</evidence>
<dbReference type="EMBL" id="CAIF01000236">
    <property type="protein sequence ID" value="CCH46254.1"/>
    <property type="molecule type" value="Genomic_DNA"/>
</dbReference>
<keyword evidence="7" id="KW-1185">Reference proteome</keyword>
<organism evidence="6 7">
    <name type="scientific">Wickerhamomyces ciferrii (strain ATCC 14091 / BCRC 22168 / CBS 111 / JCM 3599 / NBRC 0793 / NRRL Y-1031 F-60-10)</name>
    <name type="common">Yeast</name>
    <name type="synonym">Pichia ciferrii</name>
    <dbReference type="NCBI Taxonomy" id="1206466"/>
    <lineage>
        <taxon>Eukaryota</taxon>
        <taxon>Fungi</taxon>
        <taxon>Dikarya</taxon>
        <taxon>Ascomycota</taxon>
        <taxon>Saccharomycotina</taxon>
        <taxon>Saccharomycetes</taxon>
        <taxon>Phaffomycetales</taxon>
        <taxon>Wickerhamomycetaceae</taxon>
        <taxon>Wickerhamomyces</taxon>
    </lineage>
</organism>